<keyword evidence="4" id="KW-0175">Coiled coil</keyword>
<evidence type="ECO:0000256" key="2">
    <source>
        <dbReference type="ARBA" id="ARBA00022525"/>
    </source>
</evidence>
<evidence type="ECO:0000256" key="4">
    <source>
        <dbReference type="SAM" id="Coils"/>
    </source>
</evidence>
<sequence>MKNNNTILIVLGLLAVVLLFGANLGLFAVLPLNAIVPTDDVETNSKQDTDFLGFEDDIKIGWDARTTADYEYIGYMKFEVPQAMADLVKGGVNLSKVELYVYLENTIGSTDIGIYEVGDSWNEGNVNWGNKPRIGPLITARRVSSSDEDDYIKFSPLIDYFERELREGDNKVSFAFQQTVVDLDDYIFISTKEKYPLSNLDSPYIIIELVEEIVCTENEIKQFGEDYYICRNTEWIKILDILALSDAEQTALMETINQLGLTVEEKQAIIQNLTTTLEGQLIMIKQLEATTAEKAQIISQLELTLEEQALIITEMELNVVQQALIIDELNLSIQEQAQLIQQMQTNLAAKAALIQQLEVENQAQAALIAEMGLSFQDQAEIIMALENLIGDDAEIILSLYATVEDQAALISELELTKNELADLITAMDLTITENAELINKLKLTTEEQLEIIANLELSLEQERELISKLRLTIEEQDKLIEDLEAKPTIPEFDLKSIWEDYKLLILIIGGLLLLLLLGGKRK</sequence>
<evidence type="ECO:0000256" key="3">
    <source>
        <dbReference type="ARBA" id="ARBA00022729"/>
    </source>
</evidence>
<evidence type="ECO:0000313" key="7">
    <source>
        <dbReference type="EMBL" id="KKN08549.1"/>
    </source>
</evidence>
<gene>
    <name evidence="7" type="ORF">LCGC14_1055490</name>
</gene>
<protein>
    <recommendedName>
        <fullName evidence="6">Carbohydrate-binding module family 96 domain-containing protein</fullName>
    </recommendedName>
</protein>
<dbReference type="AlphaFoldDB" id="A0A0F9MS38"/>
<organism evidence="7">
    <name type="scientific">marine sediment metagenome</name>
    <dbReference type="NCBI Taxonomy" id="412755"/>
    <lineage>
        <taxon>unclassified sequences</taxon>
        <taxon>metagenomes</taxon>
        <taxon>ecological metagenomes</taxon>
    </lineage>
</organism>
<dbReference type="NCBIfam" id="NF033679">
    <property type="entry name" value="DNRLRE_dom"/>
    <property type="match status" value="1"/>
</dbReference>
<dbReference type="Pfam" id="PF24517">
    <property type="entry name" value="CBM96"/>
    <property type="match status" value="1"/>
</dbReference>
<feature type="coiled-coil region" evidence="4">
    <location>
        <begin position="452"/>
        <end position="486"/>
    </location>
</feature>
<keyword evidence="5" id="KW-1133">Transmembrane helix</keyword>
<feature type="coiled-coil region" evidence="4">
    <location>
        <begin position="326"/>
        <end position="360"/>
    </location>
</feature>
<keyword evidence="5" id="KW-0812">Transmembrane</keyword>
<comment type="caution">
    <text evidence="7">The sequence shown here is derived from an EMBL/GenBank/DDBJ whole genome shotgun (WGS) entry which is preliminary data.</text>
</comment>
<reference evidence="7" key="1">
    <citation type="journal article" date="2015" name="Nature">
        <title>Complex archaea that bridge the gap between prokaryotes and eukaryotes.</title>
        <authorList>
            <person name="Spang A."/>
            <person name="Saw J.H."/>
            <person name="Jorgensen S.L."/>
            <person name="Zaremba-Niedzwiedzka K."/>
            <person name="Martijn J."/>
            <person name="Lind A.E."/>
            <person name="van Eijk R."/>
            <person name="Schleper C."/>
            <person name="Guy L."/>
            <person name="Ettema T.J."/>
        </authorList>
    </citation>
    <scope>NUCLEOTIDE SEQUENCE</scope>
</reference>
<dbReference type="GO" id="GO:0005576">
    <property type="term" value="C:extracellular region"/>
    <property type="evidence" value="ECO:0007669"/>
    <property type="project" value="UniProtKB-SubCell"/>
</dbReference>
<proteinExistence type="predicted"/>
<name>A0A0F9MS38_9ZZZZ</name>
<comment type="subcellular location">
    <subcellularLocation>
        <location evidence="1">Secreted</location>
    </subcellularLocation>
</comment>
<keyword evidence="2" id="KW-0964">Secreted</keyword>
<keyword evidence="5" id="KW-0472">Membrane</keyword>
<keyword evidence="3" id="KW-0732">Signal</keyword>
<accession>A0A0F9MS38</accession>
<dbReference type="EMBL" id="LAZR01004441">
    <property type="protein sequence ID" value="KKN08549.1"/>
    <property type="molecule type" value="Genomic_DNA"/>
</dbReference>
<evidence type="ECO:0000256" key="5">
    <source>
        <dbReference type="SAM" id="Phobius"/>
    </source>
</evidence>
<feature type="transmembrane region" description="Helical" evidence="5">
    <location>
        <begin position="501"/>
        <end position="519"/>
    </location>
</feature>
<evidence type="ECO:0000259" key="6">
    <source>
        <dbReference type="Pfam" id="PF24517"/>
    </source>
</evidence>
<feature type="domain" description="Carbohydrate-binding module family 96" evidence="6">
    <location>
        <begin position="37"/>
        <end position="191"/>
    </location>
</feature>
<evidence type="ECO:0000256" key="1">
    <source>
        <dbReference type="ARBA" id="ARBA00004613"/>
    </source>
</evidence>
<dbReference type="InterPro" id="IPR055372">
    <property type="entry name" value="CBM96"/>
</dbReference>